<comment type="caution">
    <text evidence="1">The sequence shown here is derived from an EMBL/GenBank/DDBJ whole genome shotgun (WGS) entry which is preliminary data.</text>
</comment>
<gene>
    <name evidence="1" type="ORF">V5799_009572</name>
</gene>
<proteinExistence type="predicted"/>
<reference evidence="1 2" key="1">
    <citation type="journal article" date="2023" name="Arcadia Sci">
        <title>De novo assembly of a long-read Amblyomma americanum tick genome.</title>
        <authorList>
            <person name="Chou S."/>
            <person name="Poskanzer K.E."/>
            <person name="Rollins M."/>
            <person name="Thuy-Boun P.S."/>
        </authorList>
    </citation>
    <scope>NUCLEOTIDE SEQUENCE [LARGE SCALE GENOMIC DNA]</scope>
    <source>
        <strain evidence="1">F_SG_1</strain>
        <tissue evidence="1">Salivary glands</tissue>
    </source>
</reference>
<organism evidence="1 2">
    <name type="scientific">Amblyomma americanum</name>
    <name type="common">Lone star tick</name>
    <dbReference type="NCBI Taxonomy" id="6943"/>
    <lineage>
        <taxon>Eukaryota</taxon>
        <taxon>Metazoa</taxon>
        <taxon>Ecdysozoa</taxon>
        <taxon>Arthropoda</taxon>
        <taxon>Chelicerata</taxon>
        <taxon>Arachnida</taxon>
        <taxon>Acari</taxon>
        <taxon>Parasitiformes</taxon>
        <taxon>Ixodida</taxon>
        <taxon>Ixodoidea</taxon>
        <taxon>Ixodidae</taxon>
        <taxon>Amblyomminae</taxon>
        <taxon>Amblyomma</taxon>
    </lineage>
</organism>
<dbReference type="Proteomes" id="UP001321473">
    <property type="component" value="Unassembled WGS sequence"/>
</dbReference>
<evidence type="ECO:0000313" key="2">
    <source>
        <dbReference type="Proteomes" id="UP001321473"/>
    </source>
</evidence>
<name>A0AAQ4FBB9_AMBAM</name>
<evidence type="ECO:0000313" key="1">
    <source>
        <dbReference type="EMBL" id="KAK8784072.1"/>
    </source>
</evidence>
<dbReference type="AlphaFoldDB" id="A0AAQ4FBB9"/>
<keyword evidence="2" id="KW-1185">Reference proteome</keyword>
<sequence>MDAATAVVCVTASLATVWCLSEAYLRYVYSKEVVIGTVPCDSPRSGHILFYGSSLDACQEMTPSYVRVEGTDHPLSVPLEAVMIIEDSKPPPYDQCLMQESEPPPYVECLPKE</sequence>
<dbReference type="EMBL" id="JARKHS020004887">
    <property type="protein sequence ID" value="KAK8784072.1"/>
    <property type="molecule type" value="Genomic_DNA"/>
</dbReference>
<protein>
    <submittedName>
        <fullName evidence="1">Uncharacterized protein</fullName>
    </submittedName>
</protein>
<accession>A0AAQ4FBB9</accession>